<proteinExistence type="inferred from homology"/>
<dbReference type="GO" id="GO:0016853">
    <property type="term" value="F:isomerase activity"/>
    <property type="evidence" value="ECO:0007669"/>
    <property type="project" value="UniProtKB-KW"/>
</dbReference>
<evidence type="ECO:0000256" key="5">
    <source>
        <dbReference type="ARBA" id="ARBA00023002"/>
    </source>
</evidence>
<dbReference type="UniPathway" id="UPA00128">
    <property type="reaction ID" value="UER00191"/>
</dbReference>
<dbReference type="SUPFAM" id="SSF51735">
    <property type="entry name" value="NAD(P)-binding Rossmann-fold domains"/>
    <property type="match status" value="1"/>
</dbReference>
<sequence length="319" mass="36122">MSVGPSSTVLVTGGSGLVGRAVEAVQRRSTNLCGQWIFLSSREADLRLMGATRSVFDTYRPSHVIHLAAKVGGLYSNMRTPVEMWMDNVSINNNVLECCRLYGVRKLVSCLSTCVFPDSVAHPIREEMLHDGPPHCSNEPYAYAKRMMDVMNRAYNTQYSCHFTSIIPTNVYGPYDNYNLESSHVVPGLIHRFYLAMREGLPVTVMGTGKPMRQFLYSEDLAELITWVLCNYEEVEPIILSVDERDELCIADVARLIAQSMGYTGEINFDTTKSDGQFKKTADNSKFRRYLPDYKFTPIAEGIQRTVNWFVDNYDIARK</sequence>
<dbReference type="PANTHER" id="PTHR43238:SF1">
    <property type="entry name" value="GDP-L-FUCOSE SYNTHASE"/>
    <property type="match status" value="1"/>
</dbReference>
<keyword evidence="4" id="KW-0521">NADP</keyword>
<evidence type="ECO:0000259" key="7">
    <source>
        <dbReference type="Pfam" id="PF01370"/>
    </source>
</evidence>
<dbReference type="GO" id="GO:0042351">
    <property type="term" value="P:'de novo' GDP-L-fucose biosynthetic process"/>
    <property type="evidence" value="ECO:0007669"/>
    <property type="project" value="UniProtKB-UniPathway"/>
</dbReference>
<dbReference type="EC" id="1.1.1.271" evidence="3"/>
<protein>
    <recommendedName>
        <fullName evidence="3">GDP-L-fucose synthase</fullName>
        <ecNumber evidence="3">1.1.1.271</ecNumber>
    </recommendedName>
</protein>
<gene>
    <name evidence="8" type="ORF">TCIL3000_11_14350</name>
</gene>
<organism evidence="8">
    <name type="scientific">Trypanosoma congolense (strain IL3000)</name>
    <dbReference type="NCBI Taxonomy" id="1068625"/>
    <lineage>
        <taxon>Eukaryota</taxon>
        <taxon>Discoba</taxon>
        <taxon>Euglenozoa</taxon>
        <taxon>Kinetoplastea</taxon>
        <taxon>Metakinetoplastina</taxon>
        <taxon>Trypanosomatida</taxon>
        <taxon>Trypanosomatidae</taxon>
        <taxon>Trypanosoma</taxon>
        <taxon>Nannomonas</taxon>
    </lineage>
</organism>
<dbReference type="EMBL" id="HE575324">
    <property type="protein sequence ID" value="CCC95920.1"/>
    <property type="molecule type" value="Genomic_DNA"/>
</dbReference>
<dbReference type="VEuPathDB" id="TriTrypDB:TcIL3000.11.14350"/>
<evidence type="ECO:0000256" key="1">
    <source>
        <dbReference type="ARBA" id="ARBA00004883"/>
    </source>
</evidence>
<dbReference type="Pfam" id="PF01370">
    <property type="entry name" value="Epimerase"/>
    <property type="match status" value="1"/>
</dbReference>
<accession>G0V2P8</accession>
<keyword evidence="6" id="KW-0413">Isomerase</keyword>
<comment type="pathway">
    <text evidence="1">Nucleotide-sugar biosynthesis; GDP-L-fucose biosynthesis via de novo pathway; GDP-L-fucose from GDP-alpha-D-mannose: step 2/2.</text>
</comment>
<dbReference type="Gene3D" id="3.90.25.10">
    <property type="entry name" value="UDP-galactose 4-epimerase, domain 1"/>
    <property type="match status" value="1"/>
</dbReference>
<dbReference type="CDD" id="cd05239">
    <property type="entry name" value="GDP_FS_SDR_e"/>
    <property type="match status" value="1"/>
</dbReference>
<evidence type="ECO:0000256" key="2">
    <source>
        <dbReference type="ARBA" id="ARBA00005959"/>
    </source>
</evidence>
<dbReference type="PANTHER" id="PTHR43238">
    <property type="entry name" value="GDP-L-FUCOSE SYNTHASE"/>
    <property type="match status" value="1"/>
</dbReference>
<evidence type="ECO:0000313" key="8">
    <source>
        <dbReference type="EMBL" id="CCC95920.1"/>
    </source>
</evidence>
<evidence type="ECO:0000256" key="4">
    <source>
        <dbReference type="ARBA" id="ARBA00022857"/>
    </source>
</evidence>
<name>G0V2P8_TRYCI</name>
<evidence type="ECO:0000256" key="3">
    <source>
        <dbReference type="ARBA" id="ARBA00012371"/>
    </source>
</evidence>
<reference evidence="8" key="1">
    <citation type="journal article" date="2012" name="Proc. Natl. Acad. Sci. U.S.A.">
        <title>Antigenic diversity is generated by distinct evolutionary mechanisms in African trypanosome species.</title>
        <authorList>
            <person name="Jackson A.P."/>
            <person name="Berry A."/>
            <person name="Aslett M."/>
            <person name="Allison H.C."/>
            <person name="Burton P."/>
            <person name="Vavrova-Anderson J."/>
            <person name="Brown R."/>
            <person name="Browne H."/>
            <person name="Corton N."/>
            <person name="Hauser H."/>
            <person name="Gamble J."/>
            <person name="Gilderthorp R."/>
            <person name="Marcello L."/>
            <person name="McQuillan J."/>
            <person name="Otto T.D."/>
            <person name="Quail M.A."/>
            <person name="Sanders M.J."/>
            <person name="van Tonder A."/>
            <person name="Ginger M.L."/>
            <person name="Field M.C."/>
            <person name="Barry J.D."/>
            <person name="Hertz-Fowler C."/>
            <person name="Berriman M."/>
        </authorList>
    </citation>
    <scope>NUCLEOTIDE SEQUENCE</scope>
    <source>
        <strain evidence="8">IL3000</strain>
    </source>
</reference>
<feature type="domain" description="NAD-dependent epimerase/dehydratase" evidence="7">
    <location>
        <begin position="9"/>
        <end position="236"/>
    </location>
</feature>
<dbReference type="GO" id="GO:0050577">
    <property type="term" value="F:GDP-L-fucose synthase activity"/>
    <property type="evidence" value="ECO:0007669"/>
    <property type="project" value="UniProtKB-EC"/>
</dbReference>
<comment type="similarity">
    <text evidence="2">Belongs to the NAD(P)-dependent epimerase/dehydratase family. Fucose synthase subfamily.</text>
</comment>
<dbReference type="InterPro" id="IPR001509">
    <property type="entry name" value="Epimerase_deHydtase"/>
</dbReference>
<dbReference type="InterPro" id="IPR036291">
    <property type="entry name" value="NAD(P)-bd_dom_sf"/>
</dbReference>
<dbReference type="AlphaFoldDB" id="G0V2P8"/>
<keyword evidence="5" id="KW-0560">Oxidoreductase</keyword>
<dbReference type="InterPro" id="IPR028614">
    <property type="entry name" value="GDP_fucose/colitose_synth"/>
</dbReference>
<evidence type="ECO:0000256" key="6">
    <source>
        <dbReference type="ARBA" id="ARBA00023235"/>
    </source>
</evidence>
<dbReference type="HAMAP" id="MF_00956">
    <property type="entry name" value="GDP_fucose_synth"/>
    <property type="match status" value="1"/>
</dbReference>
<dbReference type="Gene3D" id="3.40.50.720">
    <property type="entry name" value="NAD(P)-binding Rossmann-like Domain"/>
    <property type="match status" value="1"/>
</dbReference>